<evidence type="ECO:0000313" key="4">
    <source>
        <dbReference type="Proteomes" id="UP000310108"/>
    </source>
</evidence>
<dbReference type="AlphaFoldDB" id="A0A4U6XNQ3"/>
<name>A0A4U6XNQ3_9PEZI</name>
<proteinExistence type="predicted"/>
<evidence type="ECO:0000256" key="2">
    <source>
        <dbReference type="SAM" id="Phobius"/>
    </source>
</evidence>
<evidence type="ECO:0000313" key="3">
    <source>
        <dbReference type="EMBL" id="TKW57351.1"/>
    </source>
</evidence>
<keyword evidence="4" id="KW-1185">Reference proteome</keyword>
<feature type="region of interest" description="Disordered" evidence="1">
    <location>
        <begin position="148"/>
        <end position="197"/>
    </location>
</feature>
<dbReference type="STRING" id="1306861.A0A4U6XNQ3"/>
<feature type="transmembrane region" description="Helical" evidence="2">
    <location>
        <begin position="251"/>
        <end position="271"/>
    </location>
</feature>
<dbReference type="OrthoDB" id="4851696at2759"/>
<keyword evidence="2" id="KW-0472">Membrane</keyword>
<feature type="compositionally biased region" description="Basic and acidic residues" evidence="1">
    <location>
        <begin position="169"/>
        <end position="182"/>
    </location>
</feature>
<sequence>MVLVHLKRHRRAAASTSTYPTSPTCFTACLGQTILANTRDTRFHYAMKFSQLVSAAGLVTFAQAGGTDARTIYTTVITTAYETYCPSPTTFIHQNVTYTATSATTLTITNCPCTITTHRPPPYTTTKTIYPPPAVNTTVVPPPVLSTTIKTIKTPPPKPTYHNTTVIEHTPKPPKTTEHPPHTETVTPEPPKPSHHSNVTSTVVVVVVTPPAVTNIGHTTPITHTTPVTEIPSRTPVGPSTTRPVTVPGSGAGALTASAGAVVLAGLFALLI</sequence>
<dbReference type="EMBL" id="PJEX01000044">
    <property type="protein sequence ID" value="TKW57351.1"/>
    <property type="molecule type" value="Genomic_DNA"/>
</dbReference>
<feature type="region of interest" description="Disordered" evidence="1">
    <location>
        <begin position="217"/>
        <end position="244"/>
    </location>
</feature>
<organism evidence="3 4">
    <name type="scientific">Colletotrichum tanaceti</name>
    <dbReference type="NCBI Taxonomy" id="1306861"/>
    <lineage>
        <taxon>Eukaryota</taxon>
        <taxon>Fungi</taxon>
        <taxon>Dikarya</taxon>
        <taxon>Ascomycota</taxon>
        <taxon>Pezizomycotina</taxon>
        <taxon>Sordariomycetes</taxon>
        <taxon>Hypocreomycetidae</taxon>
        <taxon>Glomerellales</taxon>
        <taxon>Glomerellaceae</taxon>
        <taxon>Colletotrichum</taxon>
        <taxon>Colletotrichum destructivum species complex</taxon>
    </lineage>
</organism>
<reference evidence="3 4" key="1">
    <citation type="journal article" date="2019" name="PLoS ONE">
        <title>Comparative genome analysis indicates high evolutionary potential of pathogenicity genes in Colletotrichum tanaceti.</title>
        <authorList>
            <person name="Lelwala R.V."/>
            <person name="Korhonen P.K."/>
            <person name="Young N.D."/>
            <person name="Scott J.B."/>
            <person name="Ades P.A."/>
            <person name="Gasser R.B."/>
            <person name="Taylor P.W.J."/>
        </authorList>
    </citation>
    <scope>NUCLEOTIDE SEQUENCE [LARGE SCALE GENOMIC DNA]</scope>
    <source>
        <strain evidence="3">BRIP57314</strain>
    </source>
</reference>
<evidence type="ECO:0008006" key="5">
    <source>
        <dbReference type="Google" id="ProtNLM"/>
    </source>
</evidence>
<dbReference type="Proteomes" id="UP000310108">
    <property type="component" value="Unassembled WGS sequence"/>
</dbReference>
<feature type="compositionally biased region" description="Low complexity" evidence="1">
    <location>
        <begin position="217"/>
        <end position="232"/>
    </location>
</feature>
<accession>A0A4U6XNQ3</accession>
<keyword evidence="2" id="KW-1133">Transmembrane helix</keyword>
<evidence type="ECO:0000256" key="1">
    <source>
        <dbReference type="SAM" id="MobiDB-lite"/>
    </source>
</evidence>
<protein>
    <recommendedName>
        <fullName evidence="5">Clock-controlled protein 6</fullName>
    </recommendedName>
</protein>
<gene>
    <name evidence="3" type="ORF">CTA1_7805</name>
</gene>
<keyword evidence="2" id="KW-0812">Transmembrane</keyword>
<comment type="caution">
    <text evidence="3">The sequence shown here is derived from an EMBL/GenBank/DDBJ whole genome shotgun (WGS) entry which is preliminary data.</text>
</comment>